<feature type="non-terminal residue" evidence="2">
    <location>
        <position position="235"/>
    </location>
</feature>
<dbReference type="Gene3D" id="3.30.420.10">
    <property type="entry name" value="Ribonuclease H-like superfamily/Ribonuclease H"/>
    <property type="match status" value="1"/>
</dbReference>
<proteinExistence type="predicted"/>
<evidence type="ECO:0000313" key="2">
    <source>
        <dbReference type="EMBL" id="SVC43126.1"/>
    </source>
</evidence>
<dbReference type="InterPro" id="IPR006133">
    <property type="entry name" value="DNA-dir_DNA_pol_B_exonuc"/>
</dbReference>
<accession>A0A382M2M9</accession>
<dbReference type="Gene3D" id="3.30.342.10">
    <property type="entry name" value="DNA Polymerase, chain B, domain 1"/>
    <property type="match status" value="1"/>
</dbReference>
<dbReference type="InterPro" id="IPR012337">
    <property type="entry name" value="RNaseH-like_sf"/>
</dbReference>
<protein>
    <recommendedName>
        <fullName evidence="1">DNA-directed DNA polymerase family B exonuclease domain-containing protein</fullName>
    </recommendedName>
</protein>
<dbReference type="EMBL" id="UINC01090837">
    <property type="protein sequence ID" value="SVC43126.1"/>
    <property type="molecule type" value="Genomic_DNA"/>
</dbReference>
<feature type="non-terminal residue" evidence="2">
    <location>
        <position position="1"/>
    </location>
</feature>
<gene>
    <name evidence="2" type="ORF">METZ01_LOCUS295980</name>
</gene>
<dbReference type="AlphaFoldDB" id="A0A382M2M9"/>
<dbReference type="SUPFAM" id="SSF53098">
    <property type="entry name" value="Ribonuclease H-like"/>
    <property type="match status" value="1"/>
</dbReference>
<name>A0A382M2M9_9ZZZZ</name>
<dbReference type="Pfam" id="PF03104">
    <property type="entry name" value="DNA_pol_B_exo1"/>
    <property type="match status" value="1"/>
</dbReference>
<dbReference type="PANTHER" id="PTHR10322:SF23">
    <property type="entry name" value="DNA POLYMERASE DELTA CATALYTIC SUBUNIT"/>
    <property type="match status" value="1"/>
</dbReference>
<dbReference type="InterPro" id="IPR050240">
    <property type="entry name" value="DNA_pol_type-B"/>
</dbReference>
<dbReference type="InterPro" id="IPR036397">
    <property type="entry name" value="RNaseH_sf"/>
</dbReference>
<dbReference type="GO" id="GO:0003676">
    <property type="term" value="F:nucleic acid binding"/>
    <property type="evidence" value="ECO:0007669"/>
    <property type="project" value="InterPro"/>
</dbReference>
<dbReference type="GO" id="GO:0006261">
    <property type="term" value="P:DNA-templated DNA replication"/>
    <property type="evidence" value="ECO:0007669"/>
    <property type="project" value="TreeGrafter"/>
</dbReference>
<dbReference type="PANTHER" id="PTHR10322">
    <property type="entry name" value="DNA POLYMERASE CATALYTIC SUBUNIT"/>
    <property type="match status" value="1"/>
</dbReference>
<organism evidence="2">
    <name type="scientific">marine metagenome</name>
    <dbReference type="NCBI Taxonomy" id="408172"/>
    <lineage>
        <taxon>unclassified sequences</taxon>
        <taxon>metagenomes</taxon>
        <taxon>ecological metagenomes</taxon>
    </lineage>
</organism>
<reference evidence="2" key="1">
    <citation type="submission" date="2018-05" db="EMBL/GenBank/DDBJ databases">
        <authorList>
            <person name="Lanie J.A."/>
            <person name="Ng W.-L."/>
            <person name="Kazmierczak K.M."/>
            <person name="Andrzejewski T.M."/>
            <person name="Davidsen T.M."/>
            <person name="Wayne K.J."/>
            <person name="Tettelin H."/>
            <person name="Glass J.I."/>
            <person name="Rusch D."/>
            <person name="Podicherti R."/>
            <person name="Tsui H.-C.T."/>
            <person name="Winkler M.E."/>
        </authorList>
    </citation>
    <scope>NUCLEOTIDE SEQUENCE</scope>
</reference>
<feature type="domain" description="DNA-directed DNA polymerase family B exonuclease" evidence="1">
    <location>
        <begin position="197"/>
        <end position="233"/>
    </location>
</feature>
<dbReference type="GO" id="GO:0003887">
    <property type="term" value="F:DNA-directed DNA polymerase activity"/>
    <property type="evidence" value="ECO:0007669"/>
    <property type="project" value="TreeGrafter"/>
</dbReference>
<evidence type="ECO:0000259" key="1">
    <source>
        <dbReference type="Pfam" id="PF03104"/>
    </source>
</evidence>
<sequence length="235" mass="26902">VDYSIRLLSAASCTEEVHGKNRNMVYLFGTTKDGEAVAVRTPLLMPYFQVVEPPKDICESLEKKDGVEKLETLDLWVDGKVKKCTKVTVSHPGKVPKIREWLKNNDLKLLAADIPFHHRYLYDNDIGGCVRVRGKEIRKEGWSCKVIEVVEVLPSESFESDFKILSFDIENSIFERTIYCLSYCIKTSEGYTHEETLHGDEEKLLNDFVKVIQKHDPDIITGYNIDGYDLPLLVE</sequence>